<dbReference type="EMBL" id="PVTG01000004">
    <property type="protein sequence ID" value="PRY50038.1"/>
    <property type="molecule type" value="Genomic_DNA"/>
</dbReference>
<dbReference type="Proteomes" id="UP000239210">
    <property type="component" value="Unassembled WGS sequence"/>
</dbReference>
<dbReference type="AlphaFoldDB" id="A0A2T0TWZ6"/>
<dbReference type="SUPFAM" id="SSF54593">
    <property type="entry name" value="Glyoxalase/Bleomycin resistance protein/Dihydroxybiphenyl dioxygenase"/>
    <property type="match status" value="1"/>
</dbReference>
<organism evidence="2 3">
    <name type="scientific">Geodermatophilus tzadiensis</name>
    <dbReference type="NCBI Taxonomy" id="1137988"/>
    <lineage>
        <taxon>Bacteria</taxon>
        <taxon>Bacillati</taxon>
        <taxon>Actinomycetota</taxon>
        <taxon>Actinomycetes</taxon>
        <taxon>Geodermatophilales</taxon>
        <taxon>Geodermatophilaceae</taxon>
        <taxon>Geodermatophilus</taxon>
    </lineage>
</organism>
<evidence type="ECO:0000313" key="3">
    <source>
        <dbReference type="Proteomes" id="UP000239210"/>
    </source>
</evidence>
<dbReference type="Gene3D" id="3.10.180.10">
    <property type="entry name" value="2,3-Dihydroxybiphenyl 1,2-Dioxygenase, domain 1"/>
    <property type="match status" value="1"/>
</dbReference>
<reference evidence="2 3" key="1">
    <citation type="submission" date="2018-03" db="EMBL/GenBank/DDBJ databases">
        <title>Genomic Encyclopedia of Archaeal and Bacterial Type Strains, Phase II (KMG-II): from individual species to whole genera.</title>
        <authorList>
            <person name="Goeker M."/>
        </authorList>
    </citation>
    <scope>NUCLEOTIDE SEQUENCE [LARGE SCALE GENOMIC DNA]</scope>
    <source>
        <strain evidence="2 3">DSM 45416</strain>
    </source>
</reference>
<name>A0A2T0TWZ6_9ACTN</name>
<evidence type="ECO:0000256" key="1">
    <source>
        <dbReference type="SAM" id="MobiDB-lite"/>
    </source>
</evidence>
<feature type="region of interest" description="Disordered" evidence="1">
    <location>
        <begin position="97"/>
        <end position="144"/>
    </location>
</feature>
<gene>
    <name evidence="2" type="ORF">LY71_10474</name>
</gene>
<dbReference type="InterPro" id="IPR029068">
    <property type="entry name" value="Glyas_Bleomycin-R_OHBP_Dase"/>
</dbReference>
<comment type="caution">
    <text evidence="2">The sequence shown here is derived from an EMBL/GenBank/DDBJ whole genome shotgun (WGS) entry which is preliminary data.</text>
</comment>
<evidence type="ECO:0008006" key="4">
    <source>
        <dbReference type="Google" id="ProtNLM"/>
    </source>
</evidence>
<proteinExistence type="predicted"/>
<keyword evidence="3" id="KW-1185">Reference proteome</keyword>
<accession>A0A2T0TWZ6</accession>
<feature type="compositionally biased region" description="Basic residues" evidence="1">
    <location>
        <begin position="103"/>
        <end position="112"/>
    </location>
</feature>
<sequence>MAVDLFAGIPVSDHERAPAWYERLLGATPASLPDGVEAVWELAEHRYLDTDLRPAHAGHAVHTLFADDLDAWVGGIAARGIETAERGTYANGVRMVTYPRTATRSRRPRGDRHRVAPPGHRPGAPPGRHRDHAAPAQRLRPAPA</sequence>
<feature type="compositionally biased region" description="Low complexity" evidence="1">
    <location>
        <begin position="134"/>
        <end position="144"/>
    </location>
</feature>
<protein>
    <recommendedName>
        <fullName evidence="4">VOC domain-containing protein</fullName>
    </recommendedName>
</protein>
<dbReference type="RefSeq" id="WP_211297195.1">
    <property type="nucleotide sequence ID" value="NZ_PVTG01000004.1"/>
</dbReference>
<evidence type="ECO:0000313" key="2">
    <source>
        <dbReference type="EMBL" id="PRY50038.1"/>
    </source>
</evidence>